<dbReference type="EMBL" id="JACSGR010000007">
    <property type="protein sequence ID" value="MBH5329984.1"/>
    <property type="molecule type" value="Genomic_DNA"/>
</dbReference>
<protein>
    <recommendedName>
        <fullName evidence="4">Lipoprotein</fullName>
    </recommendedName>
</protein>
<evidence type="ECO:0008006" key="4">
    <source>
        <dbReference type="Google" id="ProtNLM"/>
    </source>
</evidence>
<keyword evidence="3" id="KW-1185">Reference proteome</keyword>
<feature type="signal peptide" evidence="1">
    <location>
        <begin position="1"/>
        <end position="27"/>
    </location>
</feature>
<sequence>MTVSARISAKIKIALLLPLLALLCACGAETNHSGDGAASAGQSVAAPASVLQRVEVGKTTREQVKALYPDSVPADTGRMAFANRELTVESGTIDVYLGDIRGRISQRIMAFDKESGLLQSLVLLRVDRDTAPLLREAEEAGFAPYPNLTEQEFQILNDGTFPTAAERQKNMDRLGIRQFKRGSLLAFLIPAEANGGTAGLFVINLAYEPEHRAKWERLQAAQRQ</sequence>
<reference evidence="2 3" key="1">
    <citation type="submission" date="2020-09" db="EMBL/GenBank/DDBJ databases">
        <title>Eikenella S3660 sp. nov., isolated from a throat swab.</title>
        <authorList>
            <person name="Buhl M."/>
        </authorList>
    </citation>
    <scope>NUCLEOTIDE SEQUENCE [LARGE SCALE GENOMIC DNA]</scope>
    <source>
        <strain evidence="2 3">S3360</strain>
    </source>
</reference>
<feature type="chain" id="PRO_5047406903" description="Lipoprotein" evidence="1">
    <location>
        <begin position="28"/>
        <end position="224"/>
    </location>
</feature>
<proteinExistence type="predicted"/>
<evidence type="ECO:0000313" key="3">
    <source>
        <dbReference type="Proteomes" id="UP000768471"/>
    </source>
</evidence>
<keyword evidence="1" id="KW-0732">Signal</keyword>
<evidence type="ECO:0000256" key="1">
    <source>
        <dbReference type="SAM" id="SignalP"/>
    </source>
</evidence>
<comment type="caution">
    <text evidence="2">The sequence shown here is derived from an EMBL/GenBank/DDBJ whole genome shotgun (WGS) entry which is preliminary data.</text>
</comment>
<organism evidence="2 3">
    <name type="scientific">Eikenella glucosivorans</name>
    <dbReference type="NCBI Taxonomy" id="2766967"/>
    <lineage>
        <taxon>Bacteria</taxon>
        <taxon>Pseudomonadati</taxon>
        <taxon>Pseudomonadota</taxon>
        <taxon>Betaproteobacteria</taxon>
        <taxon>Neisseriales</taxon>
        <taxon>Neisseriaceae</taxon>
        <taxon>Eikenella</taxon>
    </lineage>
</organism>
<name>A0ABS0NCE5_9NEIS</name>
<gene>
    <name evidence="2" type="ORF">H9Q10_09955</name>
</gene>
<dbReference type="RefSeq" id="WP_197903827.1">
    <property type="nucleotide sequence ID" value="NZ_JACSGR010000007.1"/>
</dbReference>
<dbReference type="PROSITE" id="PS51257">
    <property type="entry name" value="PROKAR_LIPOPROTEIN"/>
    <property type="match status" value="1"/>
</dbReference>
<dbReference type="Proteomes" id="UP000768471">
    <property type="component" value="Unassembled WGS sequence"/>
</dbReference>
<accession>A0ABS0NCE5</accession>
<evidence type="ECO:0000313" key="2">
    <source>
        <dbReference type="EMBL" id="MBH5329984.1"/>
    </source>
</evidence>